<comment type="caution">
    <text evidence="1">The sequence shown here is derived from an EMBL/GenBank/DDBJ whole genome shotgun (WGS) entry which is preliminary data.</text>
</comment>
<dbReference type="Proteomes" id="UP000440224">
    <property type="component" value="Unassembled WGS sequence"/>
</dbReference>
<proteinExistence type="predicted"/>
<evidence type="ECO:0000313" key="2">
    <source>
        <dbReference type="Proteomes" id="UP000440224"/>
    </source>
</evidence>
<dbReference type="EMBL" id="WJIE01000015">
    <property type="protein sequence ID" value="MRG97132.1"/>
    <property type="molecule type" value="Genomic_DNA"/>
</dbReference>
<keyword evidence="2" id="KW-1185">Reference proteome</keyword>
<accession>A0A6N7PY64</accession>
<gene>
    <name evidence="1" type="ORF">GF068_35175</name>
</gene>
<evidence type="ECO:0000313" key="1">
    <source>
        <dbReference type="EMBL" id="MRG97132.1"/>
    </source>
</evidence>
<name>A0A6N7PY64_9BACT</name>
<organism evidence="1 2">
    <name type="scientific">Polyangium spumosum</name>
    <dbReference type="NCBI Taxonomy" id="889282"/>
    <lineage>
        <taxon>Bacteria</taxon>
        <taxon>Pseudomonadati</taxon>
        <taxon>Myxococcota</taxon>
        <taxon>Polyangia</taxon>
        <taxon>Polyangiales</taxon>
        <taxon>Polyangiaceae</taxon>
        <taxon>Polyangium</taxon>
    </lineage>
</organism>
<reference evidence="1 2" key="1">
    <citation type="submission" date="2019-10" db="EMBL/GenBank/DDBJ databases">
        <title>A soil myxobacterium in the family Polyangiaceae.</title>
        <authorList>
            <person name="Li Y."/>
            <person name="Wang J."/>
        </authorList>
    </citation>
    <scope>NUCLEOTIDE SEQUENCE [LARGE SCALE GENOMIC DNA]</scope>
    <source>
        <strain evidence="1 2">DSM 14734</strain>
    </source>
</reference>
<protein>
    <submittedName>
        <fullName evidence="1">Uncharacterized protein</fullName>
    </submittedName>
</protein>
<dbReference type="AlphaFoldDB" id="A0A6N7PY64"/>
<dbReference type="RefSeq" id="WP_153823913.1">
    <property type="nucleotide sequence ID" value="NZ_WJIE01000015.1"/>
</dbReference>
<sequence>MFKRRPLLQHSVDTLSKEGKADVMVVGLPVEYSDGKIYPMYNIDLARVDPVFINDRIVALEILAPPPWLN</sequence>